<dbReference type="RefSeq" id="WP_016188956.1">
    <property type="nucleotide sequence ID" value="NZ_AOSG01000058.1"/>
</dbReference>
<dbReference type="Pfam" id="PF02618">
    <property type="entry name" value="YceG"/>
    <property type="match status" value="1"/>
</dbReference>
<evidence type="ECO:0000256" key="6">
    <source>
        <dbReference type="ARBA" id="ARBA00023316"/>
    </source>
</evidence>
<feature type="compositionally biased region" description="Basic and acidic residues" evidence="8">
    <location>
        <begin position="217"/>
        <end position="245"/>
    </location>
</feature>
<feature type="transmembrane region" description="Helical" evidence="7">
    <location>
        <begin position="343"/>
        <end position="367"/>
    </location>
</feature>
<comment type="caution">
    <text evidence="9">The sequence shown here is derived from an EMBL/GenBank/DDBJ whole genome shotgun (WGS) entry which is preliminary data.</text>
</comment>
<accession>A0A9P2WQ54</accession>
<evidence type="ECO:0000256" key="1">
    <source>
        <dbReference type="ARBA" id="ARBA00022475"/>
    </source>
</evidence>
<keyword evidence="1 7" id="KW-1003">Cell membrane</keyword>
<dbReference type="PANTHER" id="PTHR30518">
    <property type="entry name" value="ENDOLYTIC MUREIN TRANSGLYCOSYLASE"/>
    <property type="match status" value="1"/>
</dbReference>
<feature type="compositionally biased region" description="Polar residues" evidence="8">
    <location>
        <begin position="70"/>
        <end position="80"/>
    </location>
</feature>
<feature type="compositionally biased region" description="Basic and acidic residues" evidence="8">
    <location>
        <begin position="40"/>
        <end position="63"/>
    </location>
</feature>
<feature type="compositionally biased region" description="Basic residues" evidence="8">
    <location>
        <begin position="315"/>
        <end position="339"/>
    </location>
</feature>
<comment type="subcellular location">
    <subcellularLocation>
        <location evidence="7">Cell membrane</location>
        <topology evidence="7">Single-pass membrane protein</topology>
    </subcellularLocation>
</comment>
<feature type="compositionally biased region" description="Basic and acidic residues" evidence="8">
    <location>
        <begin position="1"/>
        <end position="19"/>
    </location>
</feature>
<evidence type="ECO:0000256" key="2">
    <source>
        <dbReference type="ARBA" id="ARBA00022692"/>
    </source>
</evidence>
<sequence length="685" mass="76018">MNGNDHYDDRPRRARRPDPLTDPWPPPRDTDAAPTGARAADYEGRGYRDEYGVGHRRGTEVPRQDGFAWQPSSATQTTAPTVGAEPLDGTERPRGRRRRPGPADTGSFPFPVSEAEALREQPRGRRRRPESDESARWAPESDPLFDGRGAQPAGPRSAERYDQPPDPLTASAYAGRRARSAHPAEYPQGRGTTPLRDEQRPGTAWSDDPLWSPADPGSRRENDDILDGRTRRRQPSADEDRDIPRRGRRARPPAFDEADSAPPRGRRSRTVSPQTGETPTATASLKTRETDLDDEDSDALPFPFTEDEDDEAPPRRSRRGRHSGRRAAGRRAKSRRQRKKSKVALASALIVLSLFLVSAGTGGYLLLRTYIIPPDYSGEGNGEVDIVIEEGDSGTVIAEKLHQAGVIASVRAFTNEIRFSDINFVPGTYRMRLGMSAEAAVALLLDPESRIALNVTIPEGLRAEQILDRLAEQTGIPREEFQEAYEDHESLDLPEYATQGPEGYLFPETYEFDRSASATEILQQMVAQYRKVAAEIDLENRAAEAGFDPNEIMAIAAIVQAESGKIEDMGKVARVIYNRLDDGMYLKMDSTCFYALGEYGIAINRDQQDRCRNDETGYDTYFHEGLPVGPIVSPGKDAIEAALAPEEGPWLFFVTTDPENGVTKFTDSEAEFWELVNEFNQSQSG</sequence>
<evidence type="ECO:0000256" key="8">
    <source>
        <dbReference type="SAM" id="MobiDB-lite"/>
    </source>
</evidence>
<keyword evidence="5 7" id="KW-0456">Lyase</keyword>
<keyword evidence="2 7" id="KW-0812">Transmembrane</keyword>
<evidence type="ECO:0000256" key="4">
    <source>
        <dbReference type="ARBA" id="ARBA00023136"/>
    </source>
</evidence>
<dbReference type="Gene3D" id="3.30.1490.480">
    <property type="entry name" value="Endolytic murein transglycosylase"/>
    <property type="match status" value="2"/>
</dbReference>
<evidence type="ECO:0000256" key="7">
    <source>
        <dbReference type="HAMAP-Rule" id="MF_02065"/>
    </source>
</evidence>
<dbReference type="AlphaFoldDB" id="A0A9P2WQ54"/>
<gene>
    <name evidence="7" type="primary">mltG</name>
    <name evidence="9" type="ORF">TM51_10642</name>
</gene>
<keyword evidence="4 7" id="KW-0472">Membrane</keyword>
<keyword evidence="10" id="KW-1185">Reference proteome</keyword>
<evidence type="ECO:0000256" key="3">
    <source>
        <dbReference type="ARBA" id="ARBA00022989"/>
    </source>
</evidence>
<comment type="similarity">
    <text evidence="7">Belongs to the transglycosylase MltG family.</text>
</comment>
<dbReference type="NCBIfam" id="TIGR00247">
    <property type="entry name" value="endolytic transglycosylase MltG"/>
    <property type="match status" value="1"/>
</dbReference>
<dbReference type="Proteomes" id="UP000014184">
    <property type="component" value="Unassembled WGS sequence"/>
</dbReference>
<protein>
    <recommendedName>
        <fullName evidence="7">Endolytic murein transglycosylase</fullName>
        <ecNumber evidence="7">4.2.2.29</ecNumber>
    </recommendedName>
    <alternativeName>
        <fullName evidence="7">Peptidoglycan lytic transglycosylase</fullName>
    </alternativeName>
    <alternativeName>
        <fullName evidence="7">Peptidoglycan polymerization terminase</fullName>
    </alternativeName>
</protein>
<proteinExistence type="inferred from homology"/>
<feature type="site" description="Important for catalytic activity" evidence="7">
    <location>
        <position position="562"/>
    </location>
</feature>
<evidence type="ECO:0000256" key="5">
    <source>
        <dbReference type="ARBA" id="ARBA00023239"/>
    </source>
</evidence>
<reference evidence="9 10" key="1">
    <citation type="journal article" date="2013" name="Genome Announc.">
        <title>Draft Genome Sequence of the Lignocellulose Decomposer Thermobifida fusca Strain TM51.</title>
        <authorList>
            <person name="Toth A."/>
            <person name="Barna T."/>
            <person name="Nagy I."/>
            <person name="Horvath B."/>
            <person name="Nagy I."/>
            <person name="Tancsics A."/>
            <person name="Kriszt B."/>
            <person name="Baka E."/>
            <person name="Fekete C."/>
            <person name="Kukolya J."/>
        </authorList>
    </citation>
    <scope>NUCLEOTIDE SEQUENCE [LARGE SCALE GENOMIC DNA]</scope>
    <source>
        <strain evidence="9 10">TM51</strain>
    </source>
</reference>
<feature type="region of interest" description="Disordered" evidence="8">
    <location>
        <begin position="1"/>
        <end position="339"/>
    </location>
</feature>
<keyword evidence="6 7" id="KW-0961">Cell wall biogenesis/degradation</keyword>
<dbReference type="HAMAP" id="MF_02065">
    <property type="entry name" value="MltG"/>
    <property type="match status" value="1"/>
</dbReference>
<dbReference type="GO" id="GO:0008932">
    <property type="term" value="F:lytic endotransglycosylase activity"/>
    <property type="evidence" value="ECO:0007669"/>
    <property type="project" value="UniProtKB-UniRule"/>
</dbReference>
<name>A0A9P2WQ54_THEFU</name>
<dbReference type="EC" id="4.2.2.29" evidence="7"/>
<feature type="compositionally biased region" description="Basic and acidic residues" evidence="8">
    <location>
        <begin position="116"/>
        <end position="135"/>
    </location>
</feature>
<feature type="compositionally biased region" description="Polar residues" evidence="8">
    <location>
        <begin position="270"/>
        <end position="285"/>
    </location>
</feature>
<comment type="catalytic activity">
    <reaction evidence="7">
        <text>a peptidoglycan chain = a peptidoglycan chain with N-acetyl-1,6-anhydromuramyl-[peptide] at the reducing end + a peptidoglycan chain with N-acetylglucosamine at the non-reducing end.</text>
        <dbReference type="EC" id="4.2.2.29"/>
    </reaction>
</comment>
<dbReference type="GO" id="GO:0009252">
    <property type="term" value="P:peptidoglycan biosynthetic process"/>
    <property type="evidence" value="ECO:0007669"/>
    <property type="project" value="UniProtKB-UniRule"/>
</dbReference>
<dbReference type="GO" id="GO:0071555">
    <property type="term" value="P:cell wall organization"/>
    <property type="evidence" value="ECO:0007669"/>
    <property type="project" value="UniProtKB-KW"/>
</dbReference>
<evidence type="ECO:0000313" key="10">
    <source>
        <dbReference type="Proteomes" id="UP000014184"/>
    </source>
</evidence>
<evidence type="ECO:0000313" key="9">
    <source>
        <dbReference type="EMBL" id="EOR70830.1"/>
    </source>
</evidence>
<keyword evidence="3 7" id="KW-1133">Transmembrane helix</keyword>
<organism evidence="9 10">
    <name type="scientific">Thermobifida fusca TM51</name>
    <dbReference type="NCBI Taxonomy" id="1169414"/>
    <lineage>
        <taxon>Bacteria</taxon>
        <taxon>Bacillati</taxon>
        <taxon>Actinomycetota</taxon>
        <taxon>Actinomycetes</taxon>
        <taxon>Streptosporangiales</taxon>
        <taxon>Nocardiopsidaceae</taxon>
        <taxon>Thermobifida</taxon>
    </lineage>
</organism>
<dbReference type="GO" id="GO:0005886">
    <property type="term" value="C:plasma membrane"/>
    <property type="evidence" value="ECO:0007669"/>
    <property type="project" value="UniProtKB-SubCell"/>
</dbReference>
<dbReference type="EMBL" id="AOSG01000058">
    <property type="protein sequence ID" value="EOR70830.1"/>
    <property type="molecule type" value="Genomic_DNA"/>
</dbReference>
<dbReference type="InterPro" id="IPR003770">
    <property type="entry name" value="MLTG-like"/>
</dbReference>
<comment type="function">
    <text evidence="7">Functions as a peptidoglycan terminase that cleaves nascent peptidoglycan strands endolytically to terminate their elongation.</text>
</comment>
<dbReference type="PANTHER" id="PTHR30518:SF2">
    <property type="entry name" value="ENDOLYTIC MUREIN TRANSGLYCOSYLASE"/>
    <property type="match status" value="1"/>
</dbReference>